<dbReference type="InterPro" id="IPR005616">
    <property type="entry name" value="CcmH/CycL/Ccl2/NrfF_N"/>
</dbReference>
<evidence type="ECO:0000313" key="7">
    <source>
        <dbReference type="EMBL" id="SVC17223.1"/>
    </source>
</evidence>
<keyword evidence="4" id="KW-0408">Iron</keyword>
<feature type="domain" description="CcmH/CycL/Ccl2/NrfF N-terminal" evidence="6">
    <location>
        <begin position="268"/>
        <end position="394"/>
    </location>
</feature>
<keyword evidence="5" id="KW-0812">Transmembrane</keyword>
<dbReference type="EMBL" id="UINC01077257">
    <property type="protein sequence ID" value="SVC17223.1"/>
    <property type="molecule type" value="Genomic_DNA"/>
</dbReference>
<evidence type="ECO:0000256" key="3">
    <source>
        <dbReference type="ARBA" id="ARBA00022723"/>
    </source>
</evidence>
<evidence type="ECO:0000256" key="2">
    <source>
        <dbReference type="ARBA" id="ARBA00022617"/>
    </source>
</evidence>
<evidence type="ECO:0000259" key="6">
    <source>
        <dbReference type="Pfam" id="PF03918"/>
    </source>
</evidence>
<proteinExistence type="inferred from homology"/>
<keyword evidence="5" id="KW-1133">Transmembrane helix</keyword>
<organism evidence="7">
    <name type="scientific">marine metagenome</name>
    <dbReference type="NCBI Taxonomy" id="408172"/>
    <lineage>
        <taxon>unclassified sequences</taxon>
        <taxon>metagenomes</taxon>
        <taxon>ecological metagenomes</taxon>
    </lineage>
</organism>
<dbReference type="Gene3D" id="1.10.8.640">
    <property type="entry name" value="Cytochrome C biogenesis protein"/>
    <property type="match status" value="1"/>
</dbReference>
<dbReference type="AlphaFoldDB" id="A0A382K125"/>
<comment type="similarity">
    <text evidence="1">Belongs to the CcmH/CycL/Ccl2/NrfF family.</text>
</comment>
<dbReference type="GO" id="GO:0046872">
    <property type="term" value="F:metal ion binding"/>
    <property type="evidence" value="ECO:0007669"/>
    <property type="project" value="UniProtKB-KW"/>
</dbReference>
<dbReference type="CDD" id="cd16378">
    <property type="entry name" value="CcmH_N"/>
    <property type="match status" value="1"/>
</dbReference>
<keyword evidence="5" id="KW-0472">Membrane</keyword>
<evidence type="ECO:0000256" key="4">
    <source>
        <dbReference type="ARBA" id="ARBA00023004"/>
    </source>
</evidence>
<dbReference type="Pfam" id="PF03918">
    <property type="entry name" value="CcmH"/>
    <property type="match status" value="1"/>
</dbReference>
<evidence type="ECO:0000256" key="1">
    <source>
        <dbReference type="ARBA" id="ARBA00010342"/>
    </source>
</evidence>
<accession>A0A382K125</accession>
<dbReference type="InterPro" id="IPR038297">
    <property type="entry name" value="CcmH/CycL/NrfF/Ccl2_sf"/>
</dbReference>
<sequence length="407" mass="44785">MLSRGDASFLWWGSYSRAHPTGFKTAWAIEVDLPSLMPRTDPRPLFDQQPWEFINHFYPAADCHVQMPLYQYTQVDAHGVPETTTRPGNVSRAGAYIPYLLDVDLRTRATRRWPFPGQPPLHLQTNHAGDLWTRDCADPGFLWFEGAGMSAQLETSANSEHCPAIPGDHSHHWLPSGAWIGVFRLRGPYRGSTSGSSRHRVGPCSSSPRVFAGRPVDCLRFWGCTRHTDFSRRGNLASTIHGIVIPVITTMPKLILSVPIMLCMLTSALVSAQEATVDVEEEARALFTSIMSPYCPGSLLNECPSSQAAVLREDIRKRLSAGDTREQIEKDLIATYGEEILASPPFSGFGVLSWLGAVAIFLGGLGLASAWLRTRRGTGVTEQAASTASDAQLHERMRAEVAADDEI</sequence>
<protein>
    <recommendedName>
        <fullName evidence="6">CcmH/CycL/Ccl2/NrfF N-terminal domain-containing protein</fullName>
    </recommendedName>
</protein>
<keyword evidence="2" id="KW-0349">Heme</keyword>
<gene>
    <name evidence="7" type="ORF">METZ01_LOCUS270077</name>
</gene>
<reference evidence="7" key="1">
    <citation type="submission" date="2018-05" db="EMBL/GenBank/DDBJ databases">
        <authorList>
            <person name="Lanie J.A."/>
            <person name="Ng W.-L."/>
            <person name="Kazmierczak K.M."/>
            <person name="Andrzejewski T.M."/>
            <person name="Davidsen T.M."/>
            <person name="Wayne K.J."/>
            <person name="Tettelin H."/>
            <person name="Glass J.I."/>
            <person name="Rusch D."/>
            <person name="Podicherti R."/>
            <person name="Tsui H.-C.T."/>
            <person name="Winkler M.E."/>
        </authorList>
    </citation>
    <scope>NUCLEOTIDE SEQUENCE</scope>
</reference>
<keyword evidence="3" id="KW-0479">Metal-binding</keyword>
<name>A0A382K125_9ZZZZ</name>
<feature type="transmembrane region" description="Helical" evidence="5">
    <location>
        <begin position="351"/>
        <end position="372"/>
    </location>
</feature>
<evidence type="ECO:0000256" key="5">
    <source>
        <dbReference type="SAM" id="Phobius"/>
    </source>
</evidence>